<name>A0ABN1KEH0_9BURK</name>
<organism evidence="1 2">
    <name type="scientific">Ideonella azotifigens</name>
    <dbReference type="NCBI Taxonomy" id="513160"/>
    <lineage>
        <taxon>Bacteria</taxon>
        <taxon>Pseudomonadati</taxon>
        <taxon>Pseudomonadota</taxon>
        <taxon>Betaproteobacteria</taxon>
        <taxon>Burkholderiales</taxon>
        <taxon>Sphaerotilaceae</taxon>
        <taxon>Ideonella</taxon>
    </lineage>
</organism>
<dbReference type="Proteomes" id="UP001500279">
    <property type="component" value="Unassembled WGS sequence"/>
</dbReference>
<evidence type="ECO:0000313" key="1">
    <source>
        <dbReference type="EMBL" id="GAA0764468.1"/>
    </source>
</evidence>
<accession>A0ABN1KEH0</accession>
<dbReference type="RefSeq" id="WP_141287522.1">
    <property type="nucleotide sequence ID" value="NZ_BAAAEW010000042.1"/>
</dbReference>
<dbReference type="EMBL" id="BAAAEW010000042">
    <property type="protein sequence ID" value="GAA0764468.1"/>
    <property type="molecule type" value="Genomic_DNA"/>
</dbReference>
<keyword evidence="2" id="KW-1185">Reference proteome</keyword>
<evidence type="ECO:0008006" key="3">
    <source>
        <dbReference type="Google" id="ProtNLM"/>
    </source>
</evidence>
<protein>
    <recommendedName>
        <fullName evidence="3">Tetratricopeptide repeat protein</fullName>
    </recommendedName>
</protein>
<proteinExistence type="predicted"/>
<reference evidence="1 2" key="1">
    <citation type="journal article" date="2019" name="Int. J. Syst. Evol. Microbiol.">
        <title>The Global Catalogue of Microorganisms (GCM) 10K type strain sequencing project: providing services to taxonomists for standard genome sequencing and annotation.</title>
        <authorList>
            <consortium name="The Broad Institute Genomics Platform"/>
            <consortium name="The Broad Institute Genome Sequencing Center for Infectious Disease"/>
            <person name="Wu L."/>
            <person name="Ma J."/>
        </authorList>
    </citation>
    <scope>NUCLEOTIDE SEQUENCE [LARGE SCALE GENOMIC DNA]</scope>
    <source>
        <strain evidence="1 2">JCM 15503</strain>
    </source>
</reference>
<comment type="caution">
    <text evidence="1">The sequence shown here is derived from an EMBL/GenBank/DDBJ whole genome shotgun (WGS) entry which is preliminary data.</text>
</comment>
<evidence type="ECO:0000313" key="2">
    <source>
        <dbReference type="Proteomes" id="UP001500279"/>
    </source>
</evidence>
<gene>
    <name evidence="1" type="ORF">GCM10009107_50600</name>
</gene>
<sequence>MAQLLYSAKTADGRDRQGFVEADSARAARDQLRAQGLRQVVLHQEVAISQDEASLQGLSAADKAELAKLHLHFRERPGLLPLLQVVARKNRVWLMVDALLLAGGIWARSPAWMLIAVALLALPFAPALWRYRHADRYQQLLKAHALGRWPEMVGLAGRLRSASELAANLDFDLDVRIASVRARQGDLPGALEDLADWQSRLVIHPGLYETRLAAVYAAGGDRAGFVQAMGQAQALSGDEPARVLDHALAQARFGDLARAEALMAGLDLSLLPPMAEGFVAWTQGLIAMRRGRPGALGLLSQAVAAFLQRSDSPAVWTALAFCSCDQAMALHAAGQKAQAKATLKNVMPVLRAHADAPLLAVLRRDFMAGESGR</sequence>